<evidence type="ECO:0000259" key="1">
    <source>
        <dbReference type="PROSITE" id="PS51677"/>
    </source>
</evidence>
<gene>
    <name evidence="2" type="ORF">FG87_11245</name>
</gene>
<keyword evidence="3" id="KW-1185">Reference proteome</keyword>
<proteinExistence type="predicted"/>
<dbReference type="Pfam" id="PF01522">
    <property type="entry name" value="Polysacc_deac_1"/>
    <property type="match status" value="1"/>
</dbReference>
<dbReference type="InterPro" id="IPR002509">
    <property type="entry name" value="NODB_dom"/>
</dbReference>
<sequence length="234" mass="25816">MMRKWFIGAALVLVVLLVLAVGGYYLMNSRSFQLAGRLVNRVDTADKVVALTLDDGPTDRTPEVLKTLADAQIPATFYLVGGDLEARPHYGRAIAAAGHEIGNHSYHHRRMVFTSADTVRDEIERTDAEIAKTGYQGEVTFRPPYGKKLWSLPKYLSDHDRTTVTWDVEPATGAADTSDGIAAQTVREVRPGSIIILHVMHRWAGPALAAIPRIVSELRAAGYRFVTVAELLRH</sequence>
<dbReference type="Proteomes" id="UP000031364">
    <property type="component" value="Unassembled WGS sequence"/>
</dbReference>
<dbReference type="EMBL" id="JNFP01000011">
    <property type="protein sequence ID" value="KIA64798.1"/>
    <property type="molecule type" value="Genomic_DNA"/>
</dbReference>
<feature type="domain" description="NodB homology" evidence="1">
    <location>
        <begin position="47"/>
        <end position="226"/>
    </location>
</feature>
<reference evidence="2 3" key="1">
    <citation type="journal article" date="2014" name="Int. J. Syst. Evol. Microbiol.">
        <title>Nocardia vulneris sp. nov., isolated from wounds of human patients in North America.</title>
        <authorList>
            <person name="Lasker B.A."/>
            <person name="Bell M."/>
            <person name="Klenk H.P."/>
            <person name="Sproer C."/>
            <person name="Schumann C."/>
            <person name="Schumann P."/>
            <person name="Brown J.M."/>
        </authorList>
    </citation>
    <scope>NUCLEOTIDE SEQUENCE [LARGE SCALE GENOMIC DNA]</scope>
    <source>
        <strain evidence="2 3">W9851</strain>
    </source>
</reference>
<dbReference type="RefSeq" id="WP_043668302.1">
    <property type="nucleotide sequence ID" value="NZ_BDCI01000036.1"/>
</dbReference>
<comment type="caution">
    <text evidence="2">The sequence shown here is derived from an EMBL/GenBank/DDBJ whole genome shotgun (WGS) entry which is preliminary data.</text>
</comment>
<dbReference type="PROSITE" id="PS51677">
    <property type="entry name" value="NODB"/>
    <property type="match status" value="1"/>
</dbReference>
<protein>
    <submittedName>
        <fullName evidence="2">Polysaccharide deacetylase</fullName>
    </submittedName>
</protein>
<dbReference type="InterPro" id="IPR011330">
    <property type="entry name" value="Glyco_hydro/deAcase_b/a-brl"/>
</dbReference>
<dbReference type="InterPro" id="IPR050248">
    <property type="entry name" value="Polysacc_deacetylase_ArnD"/>
</dbReference>
<dbReference type="Gene3D" id="3.20.20.370">
    <property type="entry name" value="Glycoside hydrolase/deacetylase"/>
    <property type="match status" value="1"/>
</dbReference>
<evidence type="ECO:0000313" key="2">
    <source>
        <dbReference type="EMBL" id="KIA64798.1"/>
    </source>
</evidence>
<name>A0ABR4ZHR6_9NOCA</name>
<dbReference type="SUPFAM" id="SSF88713">
    <property type="entry name" value="Glycoside hydrolase/deacetylase"/>
    <property type="match status" value="1"/>
</dbReference>
<evidence type="ECO:0000313" key="3">
    <source>
        <dbReference type="Proteomes" id="UP000031364"/>
    </source>
</evidence>
<accession>A0ABR4ZHR6</accession>
<dbReference type="PANTHER" id="PTHR10587:SF125">
    <property type="entry name" value="POLYSACCHARIDE DEACETYLASE YHEN-RELATED"/>
    <property type="match status" value="1"/>
</dbReference>
<organism evidence="2 3">
    <name type="scientific">Nocardia vulneris</name>
    <dbReference type="NCBI Taxonomy" id="1141657"/>
    <lineage>
        <taxon>Bacteria</taxon>
        <taxon>Bacillati</taxon>
        <taxon>Actinomycetota</taxon>
        <taxon>Actinomycetes</taxon>
        <taxon>Mycobacteriales</taxon>
        <taxon>Nocardiaceae</taxon>
        <taxon>Nocardia</taxon>
    </lineage>
</organism>
<dbReference type="PANTHER" id="PTHR10587">
    <property type="entry name" value="GLYCOSYL TRANSFERASE-RELATED"/>
    <property type="match status" value="1"/>
</dbReference>